<dbReference type="RefSeq" id="XP_065330113.1">
    <property type="nucleotide sequence ID" value="XM_065474041.1"/>
</dbReference>
<organism evidence="2 3">
    <name type="scientific">Vairimorpha necatrix</name>
    <dbReference type="NCBI Taxonomy" id="6039"/>
    <lineage>
        <taxon>Eukaryota</taxon>
        <taxon>Fungi</taxon>
        <taxon>Fungi incertae sedis</taxon>
        <taxon>Microsporidia</taxon>
        <taxon>Nosematidae</taxon>
        <taxon>Vairimorpha</taxon>
    </lineage>
</organism>
<evidence type="ECO:0000313" key="2">
    <source>
        <dbReference type="EMBL" id="WUR03968.1"/>
    </source>
</evidence>
<dbReference type="EMBL" id="CP142732">
    <property type="protein sequence ID" value="WUR03968.1"/>
    <property type="molecule type" value="Genomic_DNA"/>
</dbReference>
<feature type="region of interest" description="Disordered" evidence="1">
    <location>
        <begin position="96"/>
        <end position="144"/>
    </location>
</feature>
<accession>A0AAX4JDM6</accession>
<gene>
    <name evidence="2" type="ORF">VNE69_07037</name>
</gene>
<dbReference type="AlphaFoldDB" id="A0AAX4JDM6"/>
<name>A0AAX4JDM6_9MICR</name>
<dbReference type="KEGG" id="vnx:VNE69_07037"/>
<reference evidence="2" key="1">
    <citation type="journal article" date="2024" name="BMC Genomics">
        <title>Functional annotation of a divergent genome using sequence and structure-based similarity.</title>
        <authorList>
            <person name="Svedberg D."/>
            <person name="Winiger R.R."/>
            <person name="Berg A."/>
            <person name="Sharma H."/>
            <person name="Tellgren-Roth C."/>
            <person name="Debrunner-Vossbrinck B.A."/>
            <person name="Vossbrinck C.R."/>
            <person name="Barandun J."/>
        </authorList>
    </citation>
    <scope>NUCLEOTIDE SEQUENCE</scope>
    <source>
        <strain evidence="2">Illinois isolate</strain>
    </source>
</reference>
<evidence type="ECO:0000313" key="3">
    <source>
        <dbReference type="Proteomes" id="UP001334084"/>
    </source>
</evidence>
<evidence type="ECO:0000256" key="1">
    <source>
        <dbReference type="SAM" id="MobiDB-lite"/>
    </source>
</evidence>
<feature type="compositionally biased region" description="Acidic residues" evidence="1">
    <location>
        <begin position="103"/>
        <end position="144"/>
    </location>
</feature>
<protein>
    <submittedName>
        <fullName evidence="2">Uncharacterized protein</fullName>
    </submittedName>
</protein>
<dbReference type="GeneID" id="90541793"/>
<dbReference type="Proteomes" id="UP001334084">
    <property type="component" value="Chromosome 7"/>
</dbReference>
<keyword evidence="3" id="KW-1185">Reference proteome</keyword>
<sequence length="144" mass="16799">MQNILQDTTNVKKGKIIKSKKSEKDSVLEYLKGVYDSTIDYNLKYDLSKCIEIIEGKENQEMTDLKDALRDLVKENEELIEEKTQLYLELKEYQSQDGNVDNLEGDNLDLDDESQESDELNDEDECNDKDELNDTDEFNDDLEK</sequence>
<proteinExistence type="predicted"/>
<dbReference type="Pfam" id="PF17031">
    <property type="entry name" value="DUF5101"/>
    <property type="match status" value="1"/>
</dbReference>
<dbReference type="InterPro" id="IPR031492">
    <property type="entry name" value="DUF5101"/>
</dbReference>